<dbReference type="EMBL" id="LR026963">
    <property type="protein sequence ID" value="VBB68785.1"/>
    <property type="molecule type" value="Genomic_DNA"/>
</dbReference>
<feature type="domain" description="Quinolinate phosphoribosyl transferase N-terminal" evidence="13">
    <location>
        <begin position="33"/>
        <end position="118"/>
    </location>
</feature>
<keyword evidence="6" id="KW-0662">Pyridine nucleotide biosynthesis</keyword>
<evidence type="ECO:0000256" key="8">
    <source>
        <dbReference type="ARBA" id="ARBA00022679"/>
    </source>
</evidence>
<dbReference type="AlphaFoldDB" id="A0A484H634"/>
<comment type="catalytic activity">
    <reaction evidence="10">
        <text>nicotinate beta-D-ribonucleotide + CO2 + diphosphate = quinolinate + 5-phospho-alpha-D-ribose 1-diphosphate + 2 H(+)</text>
        <dbReference type="Rhea" id="RHEA:12733"/>
        <dbReference type="ChEBI" id="CHEBI:15378"/>
        <dbReference type="ChEBI" id="CHEBI:16526"/>
        <dbReference type="ChEBI" id="CHEBI:29959"/>
        <dbReference type="ChEBI" id="CHEBI:33019"/>
        <dbReference type="ChEBI" id="CHEBI:57502"/>
        <dbReference type="ChEBI" id="CHEBI:58017"/>
        <dbReference type="EC" id="2.4.2.19"/>
    </reaction>
</comment>
<comment type="similarity">
    <text evidence="3">Belongs to the NadC/ModD family.</text>
</comment>
<dbReference type="InterPro" id="IPR027277">
    <property type="entry name" value="NadC/ModD"/>
</dbReference>
<dbReference type="GO" id="GO:0034213">
    <property type="term" value="P:quinolinate catabolic process"/>
    <property type="evidence" value="ECO:0007669"/>
    <property type="project" value="TreeGrafter"/>
</dbReference>
<dbReference type="SUPFAM" id="SSF54675">
    <property type="entry name" value="Nicotinate/Quinolinate PRTase N-terminal domain-like"/>
    <property type="match status" value="1"/>
</dbReference>
<dbReference type="SUPFAM" id="SSF51690">
    <property type="entry name" value="Nicotinate/Quinolinate PRTase C-terminal domain-like"/>
    <property type="match status" value="1"/>
</dbReference>
<evidence type="ECO:0000256" key="11">
    <source>
        <dbReference type="ARBA" id="ARBA00069173"/>
    </source>
</evidence>
<evidence type="ECO:0000256" key="3">
    <source>
        <dbReference type="ARBA" id="ARBA00009400"/>
    </source>
</evidence>
<dbReference type="UniPathway" id="UPA00253">
    <property type="reaction ID" value="UER00331"/>
</dbReference>
<evidence type="ECO:0000256" key="10">
    <source>
        <dbReference type="ARBA" id="ARBA00047445"/>
    </source>
</evidence>
<dbReference type="NCBIfam" id="TIGR00078">
    <property type="entry name" value="nadC"/>
    <property type="match status" value="1"/>
</dbReference>
<dbReference type="Gene3D" id="3.90.1170.20">
    <property type="entry name" value="Quinolinate phosphoribosyl transferase, N-terminal domain"/>
    <property type="match status" value="1"/>
</dbReference>
<dbReference type="CDD" id="cd01572">
    <property type="entry name" value="QPRTase"/>
    <property type="match status" value="1"/>
</dbReference>
<dbReference type="Pfam" id="PF01729">
    <property type="entry name" value="QRPTase_C"/>
    <property type="match status" value="1"/>
</dbReference>
<comment type="function">
    <text evidence="1">Involved in the catabolism of quinolinic acid (QA).</text>
</comment>
<dbReference type="PANTHER" id="PTHR32179">
    <property type="entry name" value="NICOTINATE-NUCLEOTIDE PYROPHOSPHORYLASE [CARBOXYLATING]"/>
    <property type="match status" value="1"/>
</dbReference>
<comment type="pathway">
    <text evidence="2">Cofactor biosynthesis; NAD(+) biosynthesis; nicotinate D-ribonucleotide from quinolinate: step 1/1.</text>
</comment>
<dbReference type="GO" id="GO:0004514">
    <property type="term" value="F:nicotinate-nucleotide diphosphorylase (carboxylating) activity"/>
    <property type="evidence" value="ECO:0007669"/>
    <property type="project" value="UniProtKB-EC"/>
</dbReference>
<evidence type="ECO:0000256" key="1">
    <source>
        <dbReference type="ARBA" id="ARBA00003237"/>
    </source>
</evidence>
<proteinExistence type="inferred from homology"/>
<gene>
    <name evidence="14" type="ORF">RIEGSTA812A_PEG_258</name>
</gene>
<dbReference type="GO" id="GO:0009435">
    <property type="term" value="P:NAD+ biosynthetic process"/>
    <property type="evidence" value="ECO:0007669"/>
    <property type="project" value="UniProtKB-UniPathway"/>
</dbReference>
<evidence type="ECO:0000313" key="14">
    <source>
        <dbReference type="EMBL" id="VBB68785.1"/>
    </source>
</evidence>
<keyword evidence="7 14" id="KW-0328">Glycosyltransferase</keyword>
<dbReference type="InterPro" id="IPR002638">
    <property type="entry name" value="Quinolinate_PRibosylTrfase_C"/>
</dbReference>
<dbReference type="InterPro" id="IPR013785">
    <property type="entry name" value="Aldolase_TIM"/>
</dbReference>
<evidence type="ECO:0000256" key="4">
    <source>
        <dbReference type="ARBA" id="ARBA00011218"/>
    </source>
</evidence>
<dbReference type="PANTHER" id="PTHR32179:SF3">
    <property type="entry name" value="NICOTINATE-NUCLEOTIDE PYROPHOSPHORYLASE [CARBOXYLATING]"/>
    <property type="match status" value="1"/>
</dbReference>
<dbReference type="FunFam" id="3.90.1170.20:FF:000001">
    <property type="entry name" value="Nicotinate-nucleotide diphosphorylase (Carboxylating)"/>
    <property type="match status" value="1"/>
</dbReference>
<dbReference type="InterPro" id="IPR036068">
    <property type="entry name" value="Nicotinate_pribotase-like_C"/>
</dbReference>
<evidence type="ECO:0000259" key="12">
    <source>
        <dbReference type="Pfam" id="PF01729"/>
    </source>
</evidence>
<protein>
    <recommendedName>
        <fullName evidence="11">Probable nicotinate-nucleotide pyrophosphorylase [carboxylating]</fullName>
        <ecNumber evidence="5">2.4.2.19</ecNumber>
    </recommendedName>
    <alternativeName>
        <fullName evidence="9">Quinolinate phosphoribosyltransferase [decarboxylating]</fullName>
    </alternativeName>
</protein>
<evidence type="ECO:0000259" key="13">
    <source>
        <dbReference type="Pfam" id="PF02749"/>
    </source>
</evidence>
<evidence type="ECO:0000256" key="2">
    <source>
        <dbReference type="ARBA" id="ARBA00004893"/>
    </source>
</evidence>
<dbReference type="PIRSF" id="PIRSF006250">
    <property type="entry name" value="NadC_ModD"/>
    <property type="match status" value="1"/>
</dbReference>
<keyword evidence="8 14" id="KW-0808">Transferase</keyword>
<accession>A0A484H634</accession>
<evidence type="ECO:0000256" key="7">
    <source>
        <dbReference type="ARBA" id="ARBA00022676"/>
    </source>
</evidence>
<organism evidence="14">
    <name type="scientific">invertebrate metagenome</name>
    <dbReference type="NCBI Taxonomy" id="1711999"/>
    <lineage>
        <taxon>unclassified sequences</taxon>
        <taxon>metagenomes</taxon>
        <taxon>organismal metagenomes</taxon>
    </lineage>
</organism>
<evidence type="ECO:0000256" key="5">
    <source>
        <dbReference type="ARBA" id="ARBA00011944"/>
    </source>
</evidence>
<dbReference type="FunFam" id="3.20.20.70:FF:000030">
    <property type="entry name" value="Nicotinate-nucleotide pyrophosphorylase, carboxylating"/>
    <property type="match status" value="1"/>
</dbReference>
<evidence type="ECO:0000256" key="6">
    <source>
        <dbReference type="ARBA" id="ARBA00022642"/>
    </source>
</evidence>
<name>A0A484H634_9ZZZZ</name>
<dbReference type="Pfam" id="PF02749">
    <property type="entry name" value="QRPTase_N"/>
    <property type="match status" value="1"/>
</dbReference>
<dbReference type="InterPro" id="IPR004393">
    <property type="entry name" value="NadC"/>
</dbReference>
<comment type="subunit">
    <text evidence="4">Hexamer formed by 3 homodimers.</text>
</comment>
<reference evidence="14" key="1">
    <citation type="submission" date="2018-10" db="EMBL/GenBank/DDBJ databases">
        <authorList>
            <person name="Gruber-Vodicka H."/>
            <person name="Jaeckle O."/>
        </authorList>
    </citation>
    <scope>NUCLEOTIDE SEQUENCE</scope>
</reference>
<dbReference type="InterPro" id="IPR022412">
    <property type="entry name" value="Quinolinate_PRibosylTrfase_N"/>
</dbReference>
<dbReference type="InterPro" id="IPR037128">
    <property type="entry name" value="Quinolinate_PRibosylTase_N_sf"/>
</dbReference>
<sequence length="288" mass="30500">MLLEPLSGLLSAEAAAARQIIAVALAEDVGTGDVTSQAVIPVGIYFRGSIVARHDMVVAGLPIAAKVFQIVAPETTFTARVSEGQRIVAGTILAEINGPAQGLLAAERTALNLLQNLSGVATETRAYVERLAGTGVTLLDTRKTIPGLRRLAKYATRVGGACNHRFGLYDGVLIKDNHIAVCGSIQRAVQSAREYKKEKQIEVECDSIEQVREAVESEVDIILLDNMPLETLRLAVDLIAGRAKTEASGSVTLDSIRAIAATGVDYISVGRITHSAPAVDIGLDWHAV</sequence>
<dbReference type="GO" id="GO:0005737">
    <property type="term" value="C:cytoplasm"/>
    <property type="evidence" value="ECO:0007669"/>
    <property type="project" value="TreeGrafter"/>
</dbReference>
<feature type="domain" description="Quinolinate phosphoribosyl transferase C-terminal" evidence="12">
    <location>
        <begin position="120"/>
        <end position="284"/>
    </location>
</feature>
<evidence type="ECO:0000256" key="9">
    <source>
        <dbReference type="ARBA" id="ARBA00033102"/>
    </source>
</evidence>
<dbReference type="EC" id="2.4.2.19" evidence="5"/>
<dbReference type="Gene3D" id="3.20.20.70">
    <property type="entry name" value="Aldolase class I"/>
    <property type="match status" value="1"/>
</dbReference>